<evidence type="ECO:0000256" key="3">
    <source>
        <dbReference type="ARBA" id="ARBA00022692"/>
    </source>
</evidence>
<accession>A0A1B7MQI4</accession>
<protein>
    <submittedName>
        <fullName evidence="10">MFS general substrate transporter</fullName>
    </submittedName>
</protein>
<evidence type="ECO:0000256" key="1">
    <source>
        <dbReference type="ARBA" id="ARBA00004141"/>
    </source>
</evidence>
<dbReference type="OrthoDB" id="6730379at2759"/>
<dbReference type="STRING" id="1314800.A0A1B7MQI4"/>
<evidence type="ECO:0000313" key="11">
    <source>
        <dbReference type="Proteomes" id="UP000092154"/>
    </source>
</evidence>
<dbReference type="AlphaFoldDB" id="A0A1B7MQI4"/>
<dbReference type="FunCoup" id="A0A1B7MQI4">
    <property type="interactions" value="110"/>
</dbReference>
<feature type="transmembrane region" description="Helical" evidence="8">
    <location>
        <begin position="221"/>
        <end position="241"/>
    </location>
</feature>
<comment type="subcellular location">
    <subcellularLocation>
        <location evidence="1">Membrane</location>
        <topology evidence="1">Multi-pass membrane protein</topology>
    </subcellularLocation>
</comment>
<dbReference type="GO" id="GO:0022857">
    <property type="term" value="F:transmembrane transporter activity"/>
    <property type="evidence" value="ECO:0007669"/>
    <property type="project" value="InterPro"/>
</dbReference>
<feature type="transmembrane region" description="Helical" evidence="8">
    <location>
        <begin position="157"/>
        <end position="178"/>
    </location>
</feature>
<dbReference type="PANTHER" id="PTHR43791:SF63">
    <property type="entry name" value="HIGH AFFINITY CYSTEINE TRANSPORTER"/>
    <property type="match status" value="1"/>
</dbReference>
<dbReference type="Gene3D" id="1.20.1250.20">
    <property type="entry name" value="MFS general substrate transporter like domains"/>
    <property type="match status" value="2"/>
</dbReference>
<feature type="transmembrane region" description="Helical" evidence="8">
    <location>
        <begin position="446"/>
        <end position="467"/>
    </location>
</feature>
<dbReference type="InterPro" id="IPR020846">
    <property type="entry name" value="MFS_dom"/>
</dbReference>
<keyword evidence="2" id="KW-0813">Transport</keyword>
<sequence>MSLLQAPSGHSSNGEAEKHPHGMAVAAEDDVDTGAALVAGISGDLDPVEVARVRRKIDIGILPMMCTLYWIQFMDKTTLASASILGIEQDANLSTNQYNWLGTVFYVSYFLFEFPQNLALQRFPVGKWISVNIFVWGVTLACTSACSNFTGLFVTRFILGMCEGSVTAGFMIVTSMFYTRNEQTLRVGYWFTMSGTAQIIAGFISFGTLHINTPGFAPWRWLMIITGTLTLITAVIYWFFFPDSPTDAWFLTPAERTIAVRRLKENQTGVENKHFKKEQMIEAFKDPKTWMFALSSVLNMIPNSLTNQRQIIVASFGFSDLQTTLLSCVDGFIEVATIWTGVTIAARIPNGRAYVGAAYFVPPLVGILMIEFLPWSNQIGLLFAIWLVDIGITGFVLSVSWLTSVTAGHTKRVTTNAIMLSAYCVGNALGPFMWQSQYKPRNYIPWIVIGICYILCPLLLLTIRFVLRRENKKRDAEPVNDGFEVYIEQVTADGKHVEVRVDKEFLDLTDIQNRDFRYVL</sequence>
<evidence type="ECO:0000256" key="5">
    <source>
        <dbReference type="ARBA" id="ARBA00023136"/>
    </source>
</evidence>
<evidence type="ECO:0000313" key="10">
    <source>
        <dbReference type="EMBL" id="OAX34847.1"/>
    </source>
</evidence>
<keyword evidence="5 8" id="KW-0472">Membrane</keyword>
<proteinExistence type="inferred from homology"/>
<comment type="similarity">
    <text evidence="6">Belongs to the major facilitator superfamily. Allantoate permease family.</text>
</comment>
<feature type="transmembrane region" description="Helical" evidence="8">
    <location>
        <begin position="190"/>
        <end position="209"/>
    </location>
</feature>
<keyword evidence="11" id="KW-1185">Reference proteome</keyword>
<evidence type="ECO:0000256" key="6">
    <source>
        <dbReference type="ARBA" id="ARBA00037968"/>
    </source>
</evidence>
<dbReference type="Proteomes" id="UP000092154">
    <property type="component" value="Unassembled WGS sequence"/>
</dbReference>
<keyword evidence="4 8" id="KW-1133">Transmembrane helix</keyword>
<dbReference type="PANTHER" id="PTHR43791">
    <property type="entry name" value="PERMEASE-RELATED"/>
    <property type="match status" value="1"/>
</dbReference>
<evidence type="ECO:0000256" key="2">
    <source>
        <dbReference type="ARBA" id="ARBA00022448"/>
    </source>
</evidence>
<dbReference type="InterPro" id="IPR011701">
    <property type="entry name" value="MFS"/>
</dbReference>
<dbReference type="SUPFAM" id="SSF103473">
    <property type="entry name" value="MFS general substrate transporter"/>
    <property type="match status" value="1"/>
</dbReference>
<evidence type="ECO:0000256" key="8">
    <source>
        <dbReference type="SAM" id="Phobius"/>
    </source>
</evidence>
<dbReference type="InParanoid" id="A0A1B7MQI4"/>
<dbReference type="Pfam" id="PF07690">
    <property type="entry name" value="MFS_1"/>
    <property type="match status" value="1"/>
</dbReference>
<evidence type="ECO:0000256" key="7">
    <source>
        <dbReference type="SAM" id="MobiDB-lite"/>
    </source>
</evidence>
<feature type="transmembrane region" description="Helical" evidence="8">
    <location>
        <begin position="379"/>
        <end position="402"/>
    </location>
</feature>
<gene>
    <name evidence="10" type="ORF">K503DRAFT_416511</name>
</gene>
<dbReference type="GO" id="GO:0016020">
    <property type="term" value="C:membrane"/>
    <property type="evidence" value="ECO:0007669"/>
    <property type="project" value="UniProtKB-SubCell"/>
</dbReference>
<feature type="region of interest" description="Disordered" evidence="7">
    <location>
        <begin position="1"/>
        <end position="22"/>
    </location>
</feature>
<dbReference type="EMBL" id="KV448561">
    <property type="protein sequence ID" value="OAX34847.1"/>
    <property type="molecule type" value="Genomic_DNA"/>
</dbReference>
<feature type="domain" description="Major facilitator superfamily (MFS) profile" evidence="9">
    <location>
        <begin position="61"/>
        <end position="468"/>
    </location>
</feature>
<dbReference type="InterPro" id="IPR036259">
    <property type="entry name" value="MFS_trans_sf"/>
</dbReference>
<keyword evidence="3 8" id="KW-0812">Transmembrane</keyword>
<feature type="transmembrane region" description="Helical" evidence="8">
    <location>
        <begin position="353"/>
        <end position="373"/>
    </location>
</feature>
<name>A0A1B7MQI4_9AGAM</name>
<reference evidence="10 11" key="1">
    <citation type="submission" date="2016-06" db="EMBL/GenBank/DDBJ databases">
        <title>Comparative genomics of the ectomycorrhizal sister species Rhizopogon vinicolor and Rhizopogon vesiculosus (Basidiomycota: Boletales) reveals a divergence of the mating type B locus.</title>
        <authorList>
            <consortium name="DOE Joint Genome Institute"/>
            <person name="Mujic A.B."/>
            <person name="Kuo A."/>
            <person name="Tritt A."/>
            <person name="Lipzen A."/>
            <person name="Chen C."/>
            <person name="Johnson J."/>
            <person name="Sharma A."/>
            <person name="Barry K."/>
            <person name="Grigoriev I.V."/>
            <person name="Spatafora J.W."/>
        </authorList>
    </citation>
    <scope>NUCLEOTIDE SEQUENCE [LARGE SCALE GENOMIC DNA]</scope>
    <source>
        <strain evidence="10 11">AM-OR11-026</strain>
    </source>
</reference>
<evidence type="ECO:0000256" key="4">
    <source>
        <dbReference type="ARBA" id="ARBA00022989"/>
    </source>
</evidence>
<feature type="transmembrane region" description="Helical" evidence="8">
    <location>
        <begin position="414"/>
        <end position="434"/>
    </location>
</feature>
<dbReference type="FunFam" id="1.20.1250.20:FF:000064">
    <property type="entry name" value="MFS allantoate transporter"/>
    <property type="match status" value="1"/>
</dbReference>
<organism evidence="10 11">
    <name type="scientific">Rhizopogon vinicolor AM-OR11-026</name>
    <dbReference type="NCBI Taxonomy" id="1314800"/>
    <lineage>
        <taxon>Eukaryota</taxon>
        <taxon>Fungi</taxon>
        <taxon>Dikarya</taxon>
        <taxon>Basidiomycota</taxon>
        <taxon>Agaricomycotina</taxon>
        <taxon>Agaricomycetes</taxon>
        <taxon>Agaricomycetidae</taxon>
        <taxon>Boletales</taxon>
        <taxon>Suillineae</taxon>
        <taxon>Rhizopogonaceae</taxon>
        <taxon>Rhizopogon</taxon>
    </lineage>
</organism>
<evidence type="ECO:0000259" key="9">
    <source>
        <dbReference type="PROSITE" id="PS50850"/>
    </source>
</evidence>
<dbReference type="PROSITE" id="PS50850">
    <property type="entry name" value="MFS"/>
    <property type="match status" value="1"/>
</dbReference>